<dbReference type="InterPro" id="IPR013656">
    <property type="entry name" value="PAS_4"/>
</dbReference>
<dbReference type="PANTHER" id="PTHR43711">
    <property type="entry name" value="TWO-COMPONENT HISTIDINE KINASE"/>
    <property type="match status" value="1"/>
</dbReference>
<comment type="catalytic activity">
    <reaction evidence="1">
        <text>ATP + protein L-histidine = ADP + protein N-phospho-L-histidine.</text>
        <dbReference type="EC" id="2.7.13.3"/>
    </reaction>
</comment>
<dbReference type="SUPFAM" id="SSF55785">
    <property type="entry name" value="PYP-like sensor domain (PAS domain)"/>
    <property type="match status" value="1"/>
</dbReference>
<feature type="domain" description="Histidine kinase" evidence="8">
    <location>
        <begin position="148"/>
        <end position="368"/>
    </location>
</feature>
<dbReference type="InterPro" id="IPR036097">
    <property type="entry name" value="HisK_dim/P_sf"/>
</dbReference>
<evidence type="ECO:0000256" key="4">
    <source>
        <dbReference type="ARBA" id="ARBA00022553"/>
    </source>
</evidence>
<evidence type="ECO:0000259" key="10">
    <source>
        <dbReference type="PROSITE" id="PS50113"/>
    </source>
</evidence>
<dbReference type="InterPro" id="IPR050736">
    <property type="entry name" value="Sensor_HK_Regulatory"/>
</dbReference>
<organism evidence="11 12">
    <name type="scientific">Nocardioides lentus</name>
    <dbReference type="NCBI Taxonomy" id="338077"/>
    <lineage>
        <taxon>Bacteria</taxon>
        <taxon>Bacillati</taxon>
        <taxon>Actinomycetota</taxon>
        <taxon>Actinomycetes</taxon>
        <taxon>Propionibacteriales</taxon>
        <taxon>Nocardioidaceae</taxon>
        <taxon>Nocardioides</taxon>
    </lineage>
</organism>
<dbReference type="CDD" id="cd00082">
    <property type="entry name" value="HisKA"/>
    <property type="match status" value="1"/>
</dbReference>
<dbReference type="Gene3D" id="3.30.450.20">
    <property type="entry name" value="PAS domain"/>
    <property type="match status" value="1"/>
</dbReference>
<dbReference type="PRINTS" id="PR00344">
    <property type="entry name" value="BCTRLSENSOR"/>
</dbReference>
<dbReference type="Pfam" id="PF00512">
    <property type="entry name" value="HisKA"/>
    <property type="match status" value="1"/>
</dbReference>
<dbReference type="InterPro" id="IPR000700">
    <property type="entry name" value="PAS-assoc_C"/>
</dbReference>
<keyword evidence="6" id="KW-0418">Kinase</keyword>
<dbReference type="InterPro" id="IPR003661">
    <property type="entry name" value="HisK_dim/P_dom"/>
</dbReference>
<dbReference type="InterPro" id="IPR003594">
    <property type="entry name" value="HATPase_dom"/>
</dbReference>
<dbReference type="InterPro" id="IPR004358">
    <property type="entry name" value="Sig_transdc_His_kin-like_C"/>
</dbReference>
<accession>A0ABN2PJ17</accession>
<dbReference type="PROSITE" id="PS50113">
    <property type="entry name" value="PAC"/>
    <property type="match status" value="1"/>
</dbReference>
<evidence type="ECO:0000256" key="2">
    <source>
        <dbReference type="ARBA" id="ARBA00004236"/>
    </source>
</evidence>
<dbReference type="SMART" id="SM00091">
    <property type="entry name" value="PAS"/>
    <property type="match status" value="1"/>
</dbReference>
<feature type="domain" description="PAC" evidence="10">
    <location>
        <begin position="88"/>
        <end position="140"/>
    </location>
</feature>
<dbReference type="Gene3D" id="3.30.565.10">
    <property type="entry name" value="Histidine kinase-like ATPase, C-terminal domain"/>
    <property type="match status" value="1"/>
</dbReference>
<evidence type="ECO:0000256" key="3">
    <source>
        <dbReference type="ARBA" id="ARBA00012438"/>
    </source>
</evidence>
<dbReference type="InterPro" id="IPR035965">
    <property type="entry name" value="PAS-like_dom_sf"/>
</dbReference>
<reference evidence="11 12" key="1">
    <citation type="journal article" date="2019" name="Int. J. Syst. Evol. Microbiol.">
        <title>The Global Catalogue of Microorganisms (GCM) 10K type strain sequencing project: providing services to taxonomists for standard genome sequencing and annotation.</title>
        <authorList>
            <consortium name="The Broad Institute Genomics Platform"/>
            <consortium name="The Broad Institute Genome Sequencing Center for Infectious Disease"/>
            <person name="Wu L."/>
            <person name="Ma J."/>
        </authorList>
    </citation>
    <scope>NUCLEOTIDE SEQUENCE [LARGE SCALE GENOMIC DNA]</scope>
    <source>
        <strain evidence="11 12">JCM 14046</strain>
    </source>
</reference>
<dbReference type="CDD" id="cd00075">
    <property type="entry name" value="HATPase"/>
    <property type="match status" value="1"/>
</dbReference>
<dbReference type="SMART" id="SM00388">
    <property type="entry name" value="HisKA"/>
    <property type="match status" value="1"/>
</dbReference>
<evidence type="ECO:0000313" key="11">
    <source>
        <dbReference type="EMBL" id="GAA1923146.1"/>
    </source>
</evidence>
<dbReference type="Pfam" id="PF02518">
    <property type="entry name" value="HATPase_c"/>
    <property type="match status" value="1"/>
</dbReference>
<dbReference type="Proteomes" id="UP001501612">
    <property type="component" value="Unassembled WGS sequence"/>
</dbReference>
<dbReference type="Gene3D" id="1.10.287.130">
    <property type="match status" value="1"/>
</dbReference>
<keyword evidence="5" id="KW-0808">Transferase</keyword>
<keyword evidence="12" id="KW-1185">Reference proteome</keyword>
<dbReference type="InterPro" id="IPR000014">
    <property type="entry name" value="PAS"/>
</dbReference>
<evidence type="ECO:0000256" key="7">
    <source>
        <dbReference type="ARBA" id="ARBA00023012"/>
    </source>
</evidence>
<dbReference type="SUPFAM" id="SSF55874">
    <property type="entry name" value="ATPase domain of HSP90 chaperone/DNA topoisomerase II/histidine kinase"/>
    <property type="match status" value="1"/>
</dbReference>
<comment type="subcellular location">
    <subcellularLocation>
        <location evidence="2">Cell membrane</location>
    </subcellularLocation>
</comment>
<dbReference type="NCBIfam" id="TIGR00229">
    <property type="entry name" value="sensory_box"/>
    <property type="match status" value="1"/>
</dbReference>
<dbReference type="InterPro" id="IPR005467">
    <property type="entry name" value="His_kinase_dom"/>
</dbReference>
<feature type="domain" description="PAS" evidence="9">
    <location>
        <begin position="16"/>
        <end position="85"/>
    </location>
</feature>
<name>A0ABN2PJ17_9ACTN</name>
<dbReference type="SUPFAM" id="SSF47384">
    <property type="entry name" value="Homodimeric domain of signal transducing histidine kinase"/>
    <property type="match status" value="1"/>
</dbReference>
<evidence type="ECO:0000256" key="6">
    <source>
        <dbReference type="ARBA" id="ARBA00022777"/>
    </source>
</evidence>
<protein>
    <recommendedName>
        <fullName evidence="3">histidine kinase</fullName>
        <ecNumber evidence="3">2.7.13.3</ecNumber>
    </recommendedName>
</protein>
<dbReference type="SMART" id="SM00387">
    <property type="entry name" value="HATPase_c"/>
    <property type="match status" value="1"/>
</dbReference>
<dbReference type="InterPro" id="IPR036890">
    <property type="entry name" value="HATPase_C_sf"/>
</dbReference>
<dbReference type="Pfam" id="PF08448">
    <property type="entry name" value="PAS_4"/>
    <property type="match status" value="1"/>
</dbReference>
<comment type="caution">
    <text evidence="11">The sequence shown here is derived from an EMBL/GenBank/DDBJ whole genome shotgun (WGS) entry which is preliminary data.</text>
</comment>
<dbReference type="PROSITE" id="PS50112">
    <property type="entry name" value="PAS"/>
    <property type="match status" value="1"/>
</dbReference>
<evidence type="ECO:0000313" key="12">
    <source>
        <dbReference type="Proteomes" id="UP001501612"/>
    </source>
</evidence>
<evidence type="ECO:0000259" key="8">
    <source>
        <dbReference type="PROSITE" id="PS50109"/>
    </source>
</evidence>
<keyword evidence="7" id="KW-0902">Two-component regulatory system</keyword>
<dbReference type="PANTHER" id="PTHR43711:SF1">
    <property type="entry name" value="HISTIDINE KINASE 1"/>
    <property type="match status" value="1"/>
</dbReference>
<evidence type="ECO:0000259" key="9">
    <source>
        <dbReference type="PROSITE" id="PS50112"/>
    </source>
</evidence>
<keyword evidence="4" id="KW-0597">Phosphoprotein</keyword>
<gene>
    <name evidence="11" type="ORF">GCM10009737_25990</name>
</gene>
<evidence type="ECO:0000256" key="5">
    <source>
        <dbReference type="ARBA" id="ARBA00022679"/>
    </source>
</evidence>
<dbReference type="CDD" id="cd00130">
    <property type="entry name" value="PAS"/>
    <property type="match status" value="1"/>
</dbReference>
<dbReference type="EC" id="2.7.13.3" evidence="3"/>
<evidence type="ECO:0000256" key="1">
    <source>
        <dbReference type="ARBA" id="ARBA00000085"/>
    </source>
</evidence>
<dbReference type="EMBL" id="BAAAMY010000005">
    <property type="protein sequence ID" value="GAA1923146.1"/>
    <property type="molecule type" value="Genomic_DNA"/>
</dbReference>
<proteinExistence type="predicted"/>
<sequence length="368" mass="39425">MTVPLSAPDDAAGIASRALLRATLDAVPDAVIVVGADGRIDLANRQVLSVFGYEPAELEGRPMEVLVPQRSRARHPRIRSSYTRRPMGLLQLAAVRKGGQEFAAEISLAPIPDSTSPTPRTVATVRDITERIELEQESDRMREELLATVTHELRTPLTSILGYHEMMEDLAPEDLSPEARRMLEAIGRNARREYRLVSDLLTVAVGNLSQITLTTGPVELSALLDEAVAEHAAGARAKRITLAHVPDNDVLTATTAIHGDHDRLLQVLDNLIGNAVKFTPEGGTVSVGCQLLSESVVVTVTDTGPGIPVAEQERVFDRLYRGQSSVASHKPGAGLGLSIVKAIVDAHHGSVSLTSTDAGTTALLQLPR</sequence>
<dbReference type="PROSITE" id="PS50109">
    <property type="entry name" value="HIS_KIN"/>
    <property type="match status" value="1"/>
</dbReference>